<feature type="transmembrane region" description="Helical" evidence="1">
    <location>
        <begin position="364"/>
        <end position="389"/>
    </location>
</feature>
<dbReference type="PANTHER" id="PTHR34219:SF3">
    <property type="entry name" value="BLL7967 PROTEIN"/>
    <property type="match status" value="1"/>
</dbReference>
<reference evidence="2 3" key="1">
    <citation type="submission" date="2019-08" db="EMBL/GenBank/DDBJ databases">
        <title>Microbe sample from Colwellia echini.</title>
        <authorList>
            <person name="Christiansen L."/>
            <person name="Pathiraja D."/>
            <person name="Schultz-Johansen M."/>
            <person name="Choi I.-G."/>
            <person name="Stougaard P."/>
        </authorList>
    </citation>
    <scope>NUCLEOTIDE SEQUENCE [LARGE SCALE GENOMIC DNA]</scope>
    <source>
        <strain evidence="2 3">A3</strain>
    </source>
</reference>
<feature type="transmembrane region" description="Helical" evidence="1">
    <location>
        <begin position="149"/>
        <end position="169"/>
    </location>
</feature>
<proteinExistence type="predicted"/>
<evidence type="ECO:0000256" key="1">
    <source>
        <dbReference type="SAM" id="Phobius"/>
    </source>
</evidence>
<keyword evidence="1" id="KW-0472">Membrane</keyword>
<sequence length="396" mass="44740">MNKLLTKLHRWVGFPVGILFVITFATGFLTSIDELAIRFNQSMTVAPQSNLTLETAELYRPLSLQENAEALATITTKNKGVTRISLPSEQTPYYQLESKTDQWLYSLNPPYIESHITIENDGFFRTVLQLHRNFLLGKEGFLSIQGKHYAAWVGLIAVILSLIGLWLWWPKRRLFNIKDIFPRGKKRKNLYGNHTSAGVISVLAIVILGLSGASITYKDVAKNLLGVDVIKNSKPTTTTAKKVNNQSANKIENSNNWGNWLQTAYQQMPEGSVLTEIRYPRNKRQKEQSNNDKSIIKVKKEQTAKVLTFKFITPDSWLGLAHSSVSINTKTAAVDKVTLFNDFTTGEKIYALLKPLHTGHGLPLFYVFIQFMFGLIGSIMVATGVIMFITKQRRKK</sequence>
<dbReference type="Pfam" id="PF03929">
    <property type="entry name" value="PepSY_TM"/>
    <property type="match status" value="1"/>
</dbReference>
<comment type="caution">
    <text evidence="2">The sequence shown here is derived from an EMBL/GenBank/DDBJ whole genome shotgun (WGS) entry which is preliminary data.</text>
</comment>
<keyword evidence="1" id="KW-0812">Transmembrane</keyword>
<name>A0ABY3MUU8_9GAMM</name>
<protein>
    <submittedName>
        <fullName evidence="2">PepSY domain-containing protein</fullName>
    </submittedName>
</protein>
<keyword evidence="1" id="KW-1133">Transmembrane helix</keyword>
<feature type="transmembrane region" description="Helical" evidence="1">
    <location>
        <begin position="12"/>
        <end position="32"/>
    </location>
</feature>
<dbReference type="PANTHER" id="PTHR34219">
    <property type="entry name" value="IRON-REGULATED INNER MEMBRANE PROTEIN-RELATED"/>
    <property type="match status" value="1"/>
</dbReference>
<dbReference type="InterPro" id="IPR005625">
    <property type="entry name" value="PepSY-ass_TM"/>
</dbReference>
<gene>
    <name evidence="2" type="ORF">CWS31_012740</name>
</gene>
<keyword evidence="3" id="KW-1185">Reference proteome</keyword>
<accession>A0ABY3MUU8</accession>
<dbReference type="Proteomes" id="UP000815846">
    <property type="component" value="Unassembled WGS sequence"/>
</dbReference>
<organism evidence="2 3">
    <name type="scientific">Colwellia echini</name>
    <dbReference type="NCBI Taxonomy" id="1982103"/>
    <lineage>
        <taxon>Bacteria</taxon>
        <taxon>Pseudomonadati</taxon>
        <taxon>Pseudomonadota</taxon>
        <taxon>Gammaproteobacteria</taxon>
        <taxon>Alteromonadales</taxon>
        <taxon>Colwelliaceae</taxon>
        <taxon>Colwellia</taxon>
    </lineage>
</organism>
<evidence type="ECO:0000313" key="3">
    <source>
        <dbReference type="Proteomes" id="UP000815846"/>
    </source>
</evidence>
<dbReference type="EMBL" id="PJAI02000015">
    <property type="protein sequence ID" value="TYK64988.1"/>
    <property type="molecule type" value="Genomic_DNA"/>
</dbReference>
<feature type="transmembrane region" description="Helical" evidence="1">
    <location>
        <begin position="190"/>
        <end position="215"/>
    </location>
</feature>
<dbReference type="RefSeq" id="WP_101342635.1">
    <property type="nucleotide sequence ID" value="NZ_PJAI02000015.1"/>
</dbReference>
<evidence type="ECO:0000313" key="2">
    <source>
        <dbReference type="EMBL" id="TYK64988.1"/>
    </source>
</evidence>